<keyword evidence="1" id="KW-0472">Membrane</keyword>
<dbReference type="EMBL" id="JBHSGT010000006">
    <property type="protein sequence ID" value="MFC4709156.1"/>
    <property type="molecule type" value="Genomic_DNA"/>
</dbReference>
<evidence type="ECO:0000313" key="2">
    <source>
        <dbReference type="EMBL" id="MFC4709156.1"/>
    </source>
</evidence>
<reference evidence="3" key="1">
    <citation type="journal article" date="2019" name="Int. J. Syst. Evol. Microbiol.">
        <title>The Global Catalogue of Microorganisms (GCM) 10K type strain sequencing project: providing services to taxonomists for standard genome sequencing and annotation.</title>
        <authorList>
            <consortium name="The Broad Institute Genomics Platform"/>
            <consortium name="The Broad Institute Genome Sequencing Center for Infectious Disease"/>
            <person name="Wu L."/>
            <person name="Ma J."/>
        </authorList>
    </citation>
    <scope>NUCLEOTIDE SEQUENCE [LARGE SCALE GENOMIC DNA]</scope>
    <source>
        <strain evidence="3">CGMCC 1.19061</strain>
    </source>
</reference>
<evidence type="ECO:0000313" key="3">
    <source>
        <dbReference type="Proteomes" id="UP001596026"/>
    </source>
</evidence>
<protein>
    <recommendedName>
        <fullName evidence="4">Lipoprotein</fullName>
    </recommendedName>
</protein>
<comment type="caution">
    <text evidence="2">The sequence shown here is derived from an EMBL/GenBank/DDBJ whole genome shotgun (WGS) entry which is preliminary data.</text>
</comment>
<name>A0ABV9M021_9ENTE</name>
<evidence type="ECO:0000256" key="1">
    <source>
        <dbReference type="SAM" id="Phobius"/>
    </source>
</evidence>
<gene>
    <name evidence="2" type="ORF">ACFO3L_00640</name>
</gene>
<keyword evidence="1" id="KW-1133">Transmembrane helix</keyword>
<sequence length="143" mass="16541">MEKDNKWGIRLFIALTVGCAASAFLGYREYSQKEIMKQELNLNGLFINIKGVEIDTTNGEFFSEKPYKDITIKIPSIASTGDDATKENDDQVNQILDREKLDKGFSTWLVNTFDQDFASIYTDKVQVWYRDHKIIDFSSYDEK</sequence>
<evidence type="ECO:0008006" key="4">
    <source>
        <dbReference type="Google" id="ProtNLM"/>
    </source>
</evidence>
<dbReference type="RefSeq" id="WP_379962867.1">
    <property type="nucleotide sequence ID" value="NZ_JBHSGT010000006.1"/>
</dbReference>
<accession>A0ABV9M021</accession>
<keyword evidence="1" id="KW-0812">Transmembrane</keyword>
<keyword evidence="3" id="KW-1185">Reference proteome</keyword>
<dbReference type="Proteomes" id="UP001596026">
    <property type="component" value="Unassembled WGS sequence"/>
</dbReference>
<proteinExistence type="predicted"/>
<organism evidence="2 3">
    <name type="scientific">Enterococcus eurekensis</name>
    <dbReference type="NCBI Taxonomy" id="1159753"/>
    <lineage>
        <taxon>Bacteria</taxon>
        <taxon>Bacillati</taxon>
        <taxon>Bacillota</taxon>
        <taxon>Bacilli</taxon>
        <taxon>Lactobacillales</taxon>
        <taxon>Enterococcaceae</taxon>
        <taxon>Enterococcus</taxon>
    </lineage>
</organism>
<feature type="transmembrane region" description="Helical" evidence="1">
    <location>
        <begin position="7"/>
        <end position="27"/>
    </location>
</feature>